<organism evidence="4 5">
    <name type="scientific">Lichtheimia corymbifera JMRC:FSU:9682</name>
    <dbReference type="NCBI Taxonomy" id="1263082"/>
    <lineage>
        <taxon>Eukaryota</taxon>
        <taxon>Fungi</taxon>
        <taxon>Fungi incertae sedis</taxon>
        <taxon>Mucoromycota</taxon>
        <taxon>Mucoromycotina</taxon>
        <taxon>Mucoromycetes</taxon>
        <taxon>Mucorales</taxon>
        <taxon>Lichtheimiaceae</taxon>
        <taxon>Lichtheimia</taxon>
    </lineage>
</organism>
<dbReference type="GO" id="GO:0005635">
    <property type="term" value="C:nuclear envelope"/>
    <property type="evidence" value="ECO:0007669"/>
    <property type="project" value="EnsemblFungi"/>
</dbReference>
<dbReference type="Proteomes" id="UP000027586">
    <property type="component" value="Unassembled WGS sequence"/>
</dbReference>
<dbReference type="InterPro" id="IPR031318">
    <property type="entry name" value="OPI10"/>
</dbReference>
<evidence type="ECO:0000313" key="5">
    <source>
        <dbReference type="Proteomes" id="UP000027586"/>
    </source>
</evidence>
<protein>
    <submittedName>
        <fullName evidence="4">Inositol metabolism protein opi10</fullName>
    </submittedName>
</protein>
<dbReference type="EMBL" id="CBTN010000011">
    <property type="protein sequence ID" value="CDH51758.1"/>
    <property type="molecule type" value="Genomic_DNA"/>
</dbReference>
<evidence type="ECO:0000313" key="4">
    <source>
        <dbReference type="EMBL" id="CDH51758.1"/>
    </source>
</evidence>
<proteinExistence type="inferred from homology"/>
<reference evidence="4" key="1">
    <citation type="submission" date="2013-08" db="EMBL/GenBank/DDBJ databases">
        <title>Gene expansion shapes genome architecture in the human pathogen Lichtheimia corymbifera: an evolutionary genomics analysis in the ancient terrestrial Mucorales (Mucoromycotina).</title>
        <authorList>
            <person name="Schwartze V.U."/>
            <person name="Winter S."/>
            <person name="Shelest E."/>
            <person name="Marcet-Houben M."/>
            <person name="Horn F."/>
            <person name="Wehner S."/>
            <person name="Hoffmann K."/>
            <person name="Riege K."/>
            <person name="Sammeth M."/>
            <person name="Nowrousian M."/>
            <person name="Valiante V."/>
            <person name="Linde J."/>
            <person name="Jacobsen I.D."/>
            <person name="Marz M."/>
            <person name="Brakhage A.A."/>
            <person name="Gabaldon T."/>
            <person name="Bocker S."/>
            <person name="Voigt K."/>
        </authorList>
    </citation>
    <scope>NUCLEOTIDE SEQUENCE [LARGE SCALE GENOMIC DNA]</scope>
    <source>
        <strain evidence="4">FSU 9682</strain>
    </source>
</reference>
<comment type="similarity">
    <text evidence="1">Belongs to the OPI10 family.</text>
</comment>
<dbReference type="VEuPathDB" id="FungiDB:LCOR_03319.1"/>
<dbReference type="STRING" id="1263082.A0A068RNI6"/>
<dbReference type="Pfam" id="PF21057">
    <property type="entry name" value="Hikeshi-like_C"/>
    <property type="match status" value="1"/>
</dbReference>
<comment type="caution">
    <text evidence="4">The sequence shown here is derived from an EMBL/GenBank/DDBJ whole genome shotgun (WGS) entry which is preliminary data.</text>
</comment>
<dbReference type="OrthoDB" id="10248398at2759"/>
<gene>
    <name evidence="4" type="ORF">LCOR_03319.1</name>
</gene>
<evidence type="ECO:0000256" key="1">
    <source>
        <dbReference type="ARBA" id="ARBA00006623"/>
    </source>
</evidence>
<dbReference type="GO" id="GO:0005829">
    <property type="term" value="C:cytosol"/>
    <property type="evidence" value="ECO:0007669"/>
    <property type="project" value="TreeGrafter"/>
</dbReference>
<dbReference type="InterPro" id="IPR048364">
    <property type="entry name" value="Hikeshi-like_C"/>
</dbReference>
<feature type="domain" description="Hikeshi-like C-terminal" evidence="3">
    <location>
        <begin position="142"/>
        <end position="205"/>
    </location>
</feature>
<dbReference type="GO" id="GO:0061608">
    <property type="term" value="F:nuclear import signal receptor activity"/>
    <property type="evidence" value="ECO:0007669"/>
    <property type="project" value="EnsemblFungi"/>
</dbReference>
<dbReference type="PANTHER" id="PTHR12925:SF0">
    <property type="entry name" value="PROTEIN HIKESHI"/>
    <property type="match status" value="1"/>
</dbReference>
<feature type="domain" description="Hikeshi-like N-terminal" evidence="2">
    <location>
        <begin position="5"/>
        <end position="118"/>
    </location>
</feature>
<sequence length="210" mass="23165">MFGCIVAGRLVQTNLQQVDANKYVFELSDAQSINHIVVFLLGTIPFEQGYGATVHLLWPNKEWQLLGALYNEKPSAIFRLRQSNNKNNNTIPMPSTTATLGISIDPIPAVQQQVEALKGDMAMDTGSDSMAIVKPPVNMSQAGYLAAKILENLYNYVNSFVQPNLPLNAIPLGNLTDNGYLPVKAFQTWYDNLSRKLSNDPNYLSSDKSA</sequence>
<dbReference type="AlphaFoldDB" id="A0A068RNI6"/>
<keyword evidence="5" id="KW-1185">Reference proteome</keyword>
<dbReference type="Pfam" id="PF05603">
    <property type="entry name" value="Hikeshi-like_N"/>
    <property type="match status" value="1"/>
</dbReference>
<accession>A0A068RNI6</accession>
<evidence type="ECO:0000259" key="2">
    <source>
        <dbReference type="Pfam" id="PF05603"/>
    </source>
</evidence>
<evidence type="ECO:0000259" key="3">
    <source>
        <dbReference type="Pfam" id="PF21057"/>
    </source>
</evidence>
<name>A0A068RNI6_9FUNG</name>
<dbReference type="InterPro" id="IPR008493">
    <property type="entry name" value="Hikeshi-like_N"/>
</dbReference>
<dbReference type="PANTHER" id="PTHR12925">
    <property type="entry name" value="HIKESHI FAMILY MEMBER"/>
    <property type="match status" value="1"/>
</dbReference>
<dbReference type="GO" id="GO:0006606">
    <property type="term" value="P:protein import into nucleus"/>
    <property type="evidence" value="ECO:0007669"/>
    <property type="project" value="EnsemblFungi"/>
</dbReference>